<keyword evidence="2" id="KW-1185">Reference proteome</keyword>
<proteinExistence type="predicted"/>
<dbReference type="Proteomes" id="UP001497512">
    <property type="component" value="Chromosome 8"/>
</dbReference>
<gene>
    <name evidence="1" type="ORF">CSSPTR1EN2_LOCUS21369</name>
</gene>
<protein>
    <submittedName>
        <fullName evidence="1">Uncharacterized protein</fullName>
    </submittedName>
</protein>
<sequence length="101" mass="11066">MTVTTITPNTTHCPSPALVPTVINGTAVPHWSANYDGLLLSSSTVRKRQRASVSELRQRSVPSLFPFLDCQGVLSESFGQRTPNTYVSTLAGFERTTLVLW</sequence>
<evidence type="ECO:0000313" key="1">
    <source>
        <dbReference type="EMBL" id="CAK9233204.1"/>
    </source>
</evidence>
<evidence type="ECO:0000313" key="2">
    <source>
        <dbReference type="Proteomes" id="UP001497512"/>
    </source>
</evidence>
<dbReference type="EMBL" id="OZ019900">
    <property type="protein sequence ID" value="CAK9233204.1"/>
    <property type="molecule type" value="Genomic_DNA"/>
</dbReference>
<accession>A0ABP0UXW1</accession>
<reference evidence="1" key="1">
    <citation type="submission" date="2024-02" db="EMBL/GenBank/DDBJ databases">
        <authorList>
            <consortium name="ELIXIR-Norway"/>
            <consortium name="Elixir Norway"/>
        </authorList>
    </citation>
    <scope>NUCLEOTIDE SEQUENCE</scope>
</reference>
<organism evidence="1 2">
    <name type="scientific">Sphagnum troendelagicum</name>
    <dbReference type="NCBI Taxonomy" id="128251"/>
    <lineage>
        <taxon>Eukaryota</taxon>
        <taxon>Viridiplantae</taxon>
        <taxon>Streptophyta</taxon>
        <taxon>Embryophyta</taxon>
        <taxon>Bryophyta</taxon>
        <taxon>Sphagnophytina</taxon>
        <taxon>Sphagnopsida</taxon>
        <taxon>Sphagnales</taxon>
        <taxon>Sphagnaceae</taxon>
        <taxon>Sphagnum</taxon>
    </lineage>
</organism>
<name>A0ABP0UXW1_9BRYO</name>